<reference evidence="1" key="1">
    <citation type="journal article" date="2014" name="Front. Microbiol.">
        <title>High frequency of phylogenetically diverse reductive dehalogenase-homologous genes in deep subseafloor sedimentary metagenomes.</title>
        <authorList>
            <person name="Kawai M."/>
            <person name="Futagami T."/>
            <person name="Toyoda A."/>
            <person name="Takaki Y."/>
            <person name="Nishi S."/>
            <person name="Hori S."/>
            <person name="Arai W."/>
            <person name="Tsubouchi T."/>
            <person name="Morono Y."/>
            <person name="Uchiyama I."/>
            <person name="Ito T."/>
            <person name="Fujiyama A."/>
            <person name="Inagaki F."/>
            <person name="Takami H."/>
        </authorList>
    </citation>
    <scope>NUCLEOTIDE SEQUENCE</scope>
    <source>
        <strain evidence="1">Expedition CK06-06</strain>
    </source>
</reference>
<name>X1NXE5_9ZZZZ</name>
<dbReference type="AlphaFoldDB" id="X1NXE5"/>
<sequence>MVEGVVSEMFAELVDREPINALIACVNVPRRSRITKLAVDPDHIEELGSLEPVVCVAEVYYPDKFYGTRVGITRGVLK</sequence>
<gene>
    <name evidence="1" type="ORF">S06H3_41957</name>
</gene>
<organism evidence="1">
    <name type="scientific">marine sediment metagenome</name>
    <dbReference type="NCBI Taxonomy" id="412755"/>
    <lineage>
        <taxon>unclassified sequences</taxon>
        <taxon>metagenomes</taxon>
        <taxon>ecological metagenomes</taxon>
    </lineage>
</organism>
<protein>
    <submittedName>
        <fullName evidence="1">Uncharacterized protein</fullName>
    </submittedName>
</protein>
<evidence type="ECO:0000313" key="1">
    <source>
        <dbReference type="EMBL" id="GAI34886.1"/>
    </source>
</evidence>
<proteinExistence type="predicted"/>
<accession>X1NXE5</accession>
<dbReference type="EMBL" id="BARV01025903">
    <property type="protein sequence ID" value="GAI34886.1"/>
    <property type="molecule type" value="Genomic_DNA"/>
</dbReference>
<comment type="caution">
    <text evidence="1">The sequence shown here is derived from an EMBL/GenBank/DDBJ whole genome shotgun (WGS) entry which is preliminary data.</text>
</comment>